<dbReference type="EMBL" id="QUSF01001045">
    <property type="protein sequence ID" value="RLV71518.1"/>
    <property type="molecule type" value="Genomic_DNA"/>
</dbReference>
<sequence length="145" mass="15003">MVLALRDWVTWHALRSSDSRNSSSARAGTLRTARSTGGTPGTQVSPPSTPQRGQTPVSQVGAPGGAEPCMAGEPRVRSQVSKAGSQVCRAGSQGAQVRQGGVPGWGPGAPEDTDDDGHGGRHLADLLIRLHDLLDPRLPQSPALT</sequence>
<evidence type="ECO:0000256" key="1">
    <source>
        <dbReference type="SAM" id="MobiDB-lite"/>
    </source>
</evidence>
<keyword evidence="3" id="KW-1185">Reference proteome</keyword>
<name>A0A3L8QW79_CHLGU</name>
<organism evidence="2 3">
    <name type="scientific">Chloebia gouldiae</name>
    <name type="common">Gouldian finch</name>
    <name type="synonym">Erythrura gouldiae</name>
    <dbReference type="NCBI Taxonomy" id="44316"/>
    <lineage>
        <taxon>Eukaryota</taxon>
        <taxon>Metazoa</taxon>
        <taxon>Chordata</taxon>
        <taxon>Craniata</taxon>
        <taxon>Vertebrata</taxon>
        <taxon>Euteleostomi</taxon>
        <taxon>Archelosauria</taxon>
        <taxon>Archosauria</taxon>
        <taxon>Dinosauria</taxon>
        <taxon>Saurischia</taxon>
        <taxon>Theropoda</taxon>
        <taxon>Coelurosauria</taxon>
        <taxon>Aves</taxon>
        <taxon>Neognathae</taxon>
        <taxon>Neoaves</taxon>
        <taxon>Telluraves</taxon>
        <taxon>Australaves</taxon>
        <taxon>Passeriformes</taxon>
        <taxon>Passeroidea</taxon>
        <taxon>Passeridae</taxon>
        <taxon>Chloebia</taxon>
    </lineage>
</organism>
<accession>A0A3L8QW79</accession>
<comment type="caution">
    <text evidence="2">The sequence shown here is derived from an EMBL/GenBank/DDBJ whole genome shotgun (WGS) entry which is preliminary data.</text>
</comment>
<evidence type="ECO:0000313" key="2">
    <source>
        <dbReference type="EMBL" id="RLV71518.1"/>
    </source>
</evidence>
<protein>
    <submittedName>
        <fullName evidence="2">Uncharacterized protein</fullName>
    </submittedName>
</protein>
<dbReference type="AlphaFoldDB" id="A0A3L8QW79"/>
<reference evidence="2 3" key="1">
    <citation type="journal article" date="2018" name="Proc. R. Soc. B">
        <title>A non-coding region near Follistatin controls head colour polymorphism in the Gouldian finch.</title>
        <authorList>
            <person name="Toomey M.B."/>
            <person name="Marques C.I."/>
            <person name="Andrade P."/>
            <person name="Araujo P.M."/>
            <person name="Sabatino S."/>
            <person name="Gazda M.A."/>
            <person name="Afonso S."/>
            <person name="Lopes R.J."/>
            <person name="Corbo J.C."/>
            <person name="Carneiro M."/>
        </authorList>
    </citation>
    <scope>NUCLEOTIDE SEQUENCE [LARGE SCALE GENOMIC DNA]</scope>
    <source>
        <strain evidence="2">Red01</strain>
        <tissue evidence="2">Muscle</tissue>
    </source>
</reference>
<gene>
    <name evidence="2" type="ORF">DV515_00017368</name>
</gene>
<feature type="region of interest" description="Disordered" evidence="1">
    <location>
        <begin position="15"/>
        <end position="121"/>
    </location>
</feature>
<proteinExistence type="predicted"/>
<evidence type="ECO:0000313" key="3">
    <source>
        <dbReference type="Proteomes" id="UP000276834"/>
    </source>
</evidence>
<feature type="compositionally biased region" description="Low complexity" evidence="1">
    <location>
        <begin position="15"/>
        <end position="27"/>
    </location>
</feature>
<dbReference type="Proteomes" id="UP000276834">
    <property type="component" value="Unassembled WGS sequence"/>
</dbReference>
<feature type="compositionally biased region" description="Polar residues" evidence="1">
    <location>
        <begin position="32"/>
        <end position="58"/>
    </location>
</feature>